<gene>
    <name evidence="2" type="ORF">BC673_1415</name>
</gene>
<proteinExistence type="predicted"/>
<dbReference type="InterPro" id="IPR058093">
    <property type="entry name" value="LA_2272-like"/>
</dbReference>
<dbReference type="RefSeq" id="WP_006044317.1">
    <property type="nucleotide sequence ID" value="NZ_QLTQ01000041.1"/>
</dbReference>
<dbReference type="NCBIfam" id="NF047436">
    <property type="entry name" value="LA_2272_repeat"/>
    <property type="match status" value="1"/>
</dbReference>
<reference evidence="2 3" key="1">
    <citation type="submission" date="2018-06" db="EMBL/GenBank/DDBJ databases">
        <title>Genomic Encyclopedia of Archaeal and Bacterial Type Strains, Phase II (KMG-II): from individual species to whole genera.</title>
        <authorList>
            <person name="Goeker M."/>
        </authorList>
    </citation>
    <scope>NUCLEOTIDE SEQUENCE [LARGE SCALE GENOMIC DNA]</scope>
    <source>
        <strain evidence="2 3">DSM 18710</strain>
    </source>
</reference>
<dbReference type="Pfam" id="PF13084">
    <property type="entry name" value="DUF3943"/>
    <property type="match status" value="1"/>
</dbReference>
<keyword evidence="3" id="KW-1185">Reference proteome</keyword>
<organism evidence="2 3">
    <name type="scientific">Prevotella pallens</name>
    <dbReference type="NCBI Taxonomy" id="60133"/>
    <lineage>
        <taxon>Bacteria</taxon>
        <taxon>Pseudomonadati</taxon>
        <taxon>Bacteroidota</taxon>
        <taxon>Bacteroidia</taxon>
        <taxon>Bacteroidales</taxon>
        <taxon>Prevotellaceae</taxon>
        <taxon>Prevotella</taxon>
    </lineage>
</organism>
<feature type="domain" description="DUF3943" evidence="1">
    <location>
        <begin position="470"/>
        <end position="575"/>
    </location>
</feature>
<comment type="caution">
    <text evidence="2">The sequence shown here is derived from an EMBL/GenBank/DDBJ whole genome shotgun (WGS) entry which is preliminary data.</text>
</comment>
<dbReference type="Proteomes" id="UP000249852">
    <property type="component" value="Unassembled WGS sequence"/>
</dbReference>
<dbReference type="InterPro" id="IPR025079">
    <property type="entry name" value="DUF3943"/>
</dbReference>
<name>A0ABX9DMI2_9BACT</name>
<dbReference type="EMBL" id="QLTQ01000041">
    <property type="protein sequence ID" value="RAS41081.1"/>
    <property type="molecule type" value="Genomic_DNA"/>
</dbReference>
<sequence length="876" mass="99161">MRLNIQSHSIKIDKRIGSIIFLFAVIILSVNAQTNEQPQQRHFKNFGIGLGHITPDSMRWKSLNFGILAATDTLNGFQLGGISSITERKLKGVSMATLLTASNGRVDGVLGAFGMNISGGTMRGLQLAGIINIARKIHGVQLSGFVNIAESHFRGLQLSAFTNISMGVQGGVQIAGLANITSRTMRGLQLGSYNYADTLRGMQLGLVNIALQQPKGLQLGIINYSRDTLARKIGFVNIDPNTNIDLLSYWSNTTLLNMALRFRNKKTYSIFSVGTHYPSLDDDFSGALSYRLGRYIQLSPKWILSSDIGFSHIETFEKESSNKPHRLYALQGRVNLDYHINKKLGAFISTGWGTTRHYGNNKLYTNRMLLEAGLVMHFRPEKTQLYGGTVGTTEQTMTERYRKLLENDSTLYRYNIQFAYNDPKEHRKAWTAVTEVIGINAFVHCIDRFALHYKFAKVNFKSISNNFKNGFVWDNDKFTTNQFAHPYHGSLYYNAARSNNLSFWQSLPYALGGSLMWEFMGEVEPPAINDVMATTMGGICFGELSHRISHLLLDDSSRGFQRFLREFGATLVNPIGGFNRLITGKAWRIKGQYHKYHDYEALPIDLSISSGIRYLADNGAMFRGDYNAFMNVFLEYGDPLNESTTKPYDFFSLEAMFGIVGEQPLINAIHILGRLWGTPVFSGKSFKAQLGLFQFFNYYNSDPVKKGSKQTPYRISEAASIGPGMIISFQNMGGLTRLEQRIFLSGILLGGTKSDYYNVIDRDYNMGSGFSVKTKTFMEFHKFGRFIMHSSFYHLYTWKGYDKKKLETIDPLYLNAQGDKGNADLLVLNPIWEFDFNKRMSIMLAGSYYIRNTRYYEYKKVHAETFEVNLGLTYHF</sequence>
<accession>A0ABX9DMI2</accession>
<protein>
    <submittedName>
        <fullName evidence="2">Uncharacterized protein DUF3943</fullName>
    </submittedName>
</protein>
<evidence type="ECO:0000313" key="2">
    <source>
        <dbReference type="EMBL" id="RAS41081.1"/>
    </source>
</evidence>
<evidence type="ECO:0000259" key="1">
    <source>
        <dbReference type="Pfam" id="PF13084"/>
    </source>
</evidence>
<evidence type="ECO:0000313" key="3">
    <source>
        <dbReference type="Proteomes" id="UP000249852"/>
    </source>
</evidence>